<dbReference type="SUPFAM" id="SSF56112">
    <property type="entry name" value="Protein kinase-like (PK-like)"/>
    <property type="match status" value="1"/>
</dbReference>
<keyword evidence="6" id="KW-0732">Signal</keyword>
<evidence type="ECO:0000256" key="4">
    <source>
        <dbReference type="ARBA" id="ARBA00022777"/>
    </source>
</evidence>
<dbReference type="InterPro" id="IPR011009">
    <property type="entry name" value="Kinase-like_dom_sf"/>
</dbReference>
<dbReference type="Pfam" id="PF00069">
    <property type="entry name" value="Pkinase"/>
    <property type="match status" value="1"/>
</dbReference>
<accession>A0A8S9LTG8</accession>
<feature type="chain" id="PRO_5035836357" description="Protein kinase domain-containing protein" evidence="6">
    <location>
        <begin position="18"/>
        <end position="265"/>
    </location>
</feature>
<feature type="non-terminal residue" evidence="8">
    <location>
        <position position="265"/>
    </location>
</feature>
<evidence type="ECO:0000313" key="8">
    <source>
        <dbReference type="EMBL" id="KAF2609327.1"/>
    </source>
</evidence>
<gene>
    <name evidence="8" type="ORF">F2Q68_00043709</name>
</gene>
<dbReference type="GO" id="GO:0005524">
    <property type="term" value="F:ATP binding"/>
    <property type="evidence" value="ECO:0007669"/>
    <property type="project" value="UniProtKB-KW"/>
</dbReference>
<dbReference type="Gene3D" id="1.10.510.10">
    <property type="entry name" value="Transferase(Phosphotransferase) domain 1"/>
    <property type="match status" value="1"/>
</dbReference>
<dbReference type="FunFam" id="1.10.510.10:FF:000624">
    <property type="entry name" value="Mitogen-activated protein kinase"/>
    <property type="match status" value="1"/>
</dbReference>
<comment type="caution">
    <text evidence="8">The sequence shown here is derived from an EMBL/GenBank/DDBJ whole genome shotgun (WGS) entry which is preliminary data.</text>
</comment>
<protein>
    <recommendedName>
        <fullName evidence="7">Protein kinase domain-containing protein</fullName>
    </recommendedName>
</protein>
<evidence type="ECO:0000256" key="5">
    <source>
        <dbReference type="ARBA" id="ARBA00022840"/>
    </source>
</evidence>
<keyword evidence="3" id="KW-0547">Nucleotide-binding</keyword>
<dbReference type="GO" id="GO:0004674">
    <property type="term" value="F:protein serine/threonine kinase activity"/>
    <property type="evidence" value="ECO:0007669"/>
    <property type="project" value="UniProtKB-KW"/>
</dbReference>
<dbReference type="Proteomes" id="UP000712281">
    <property type="component" value="Unassembled WGS sequence"/>
</dbReference>
<feature type="domain" description="Protein kinase" evidence="7">
    <location>
        <begin position="1"/>
        <end position="122"/>
    </location>
</feature>
<dbReference type="Gene3D" id="3.30.200.20">
    <property type="entry name" value="Phosphorylase Kinase, domain 1"/>
    <property type="match status" value="1"/>
</dbReference>
<evidence type="ECO:0000256" key="3">
    <source>
        <dbReference type="ARBA" id="ARBA00022741"/>
    </source>
</evidence>
<dbReference type="InterPro" id="IPR050117">
    <property type="entry name" value="MAPK"/>
</dbReference>
<evidence type="ECO:0000313" key="9">
    <source>
        <dbReference type="Proteomes" id="UP000712281"/>
    </source>
</evidence>
<reference evidence="8" key="1">
    <citation type="submission" date="2019-12" db="EMBL/GenBank/DDBJ databases">
        <title>Genome sequencing and annotation of Brassica cretica.</title>
        <authorList>
            <person name="Studholme D.J."/>
            <person name="Sarris P.F."/>
        </authorList>
    </citation>
    <scope>NUCLEOTIDE SEQUENCE</scope>
    <source>
        <strain evidence="8">PFS-001/15</strain>
        <tissue evidence="8">Leaf</tissue>
    </source>
</reference>
<keyword evidence="5" id="KW-0067">ATP-binding</keyword>
<keyword evidence="2" id="KW-0808">Transferase</keyword>
<dbReference type="EMBL" id="QGKW02000276">
    <property type="protein sequence ID" value="KAF2609327.1"/>
    <property type="molecule type" value="Genomic_DNA"/>
</dbReference>
<dbReference type="InterPro" id="IPR000719">
    <property type="entry name" value="Prot_kinase_dom"/>
</dbReference>
<organism evidence="8 9">
    <name type="scientific">Brassica cretica</name>
    <name type="common">Mustard</name>
    <dbReference type="NCBI Taxonomy" id="69181"/>
    <lineage>
        <taxon>Eukaryota</taxon>
        <taxon>Viridiplantae</taxon>
        <taxon>Streptophyta</taxon>
        <taxon>Embryophyta</taxon>
        <taxon>Tracheophyta</taxon>
        <taxon>Spermatophyta</taxon>
        <taxon>Magnoliopsida</taxon>
        <taxon>eudicotyledons</taxon>
        <taxon>Gunneridae</taxon>
        <taxon>Pentapetalae</taxon>
        <taxon>rosids</taxon>
        <taxon>malvids</taxon>
        <taxon>Brassicales</taxon>
        <taxon>Brassicaceae</taxon>
        <taxon>Brassiceae</taxon>
        <taxon>Brassica</taxon>
    </lineage>
</organism>
<keyword evidence="1" id="KW-0723">Serine/threonine-protein kinase</keyword>
<dbReference type="FunFam" id="3.30.200.20:FF:000578">
    <property type="entry name" value="Mitogen-activated protein kinase"/>
    <property type="match status" value="1"/>
</dbReference>
<evidence type="ECO:0000256" key="1">
    <source>
        <dbReference type="ARBA" id="ARBA00022527"/>
    </source>
</evidence>
<feature type="signal peptide" evidence="6">
    <location>
        <begin position="1"/>
        <end position="17"/>
    </location>
</feature>
<evidence type="ECO:0000259" key="7">
    <source>
        <dbReference type="PROSITE" id="PS50011"/>
    </source>
</evidence>
<dbReference type="AlphaFoldDB" id="A0A8S9LTG8"/>
<evidence type="ECO:0000256" key="2">
    <source>
        <dbReference type="ARBA" id="ARBA00022679"/>
    </source>
</evidence>
<keyword evidence="4" id="KW-0418">Kinase</keyword>
<proteinExistence type="predicted"/>
<dbReference type="PANTHER" id="PTHR24055">
    <property type="entry name" value="MITOGEN-ACTIVATED PROTEIN KINASE"/>
    <property type="match status" value="1"/>
</dbReference>
<name>A0A8S9LTG8_BRACR</name>
<dbReference type="PROSITE" id="PS50011">
    <property type="entry name" value="PROTEIN_KINASE_DOM"/>
    <property type="match status" value="1"/>
</dbReference>
<evidence type="ECO:0000256" key="6">
    <source>
        <dbReference type="SAM" id="SignalP"/>
    </source>
</evidence>
<sequence length="265" mass="30469">SNLLLLSIFFFLQYTPAIDIWSIGCIFAEVLTGKPLFPGKSVAHQLELITDLLGSPKSETISGVRNDKARKYLSEMRKKDPVTFSQKFSKADPLAVRLLQRLLAFDPKDRPTAAEALADPYFKGLSKVEREPSCQPISKMEFEFERRRLTKDDIRELIYREILEYHPQLLKDYMSGSEGSSFVYPSAIGHLRKQFNYLEENSSRNGPVIPPERKHVSLPRYVFFGLQYTQVQSIPLVNPTCVLRRVDVFISSSLQEMEQFLQLEL</sequence>